<organism evidence="10 11">
    <name type="scientific">Puniceicoccus vermicola</name>
    <dbReference type="NCBI Taxonomy" id="388746"/>
    <lineage>
        <taxon>Bacteria</taxon>
        <taxon>Pseudomonadati</taxon>
        <taxon>Verrucomicrobiota</taxon>
        <taxon>Opitutia</taxon>
        <taxon>Puniceicoccales</taxon>
        <taxon>Puniceicoccaceae</taxon>
        <taxon>Puniceicoccus</taxon>
    </lineage>
</organism>
<keyword evidence="2" id="KW-0902">Two-component regulatory system</keyword>
<dbReference type="GO" id="GO:0032993">
    <property type="term" value="C:protein-DNA complex"/>
    <property type="evidence" value="ECO:0007669"/>
    <property type="project" value="TreeGrafter"/>
</dbReference>
<evidence type="ECO:0000313" key="10">
    <source>
        <dbReference type="EMBL" id="MBC2602553.1"/>
    </source>
</evidence>
<dbReference type="PROSITE" id="PS50110">
    <property type="entry name" value="RESPONSE_REGULATORY"/>
    <property type="match status" value="1"/>
</dbReference>
<evidence type="ECO:0000256" key="7">
    <source>
        <dbReference type="PROSITE-ProRule" id="PRU01091"/>
    </source>
</evidence>
<dbReference type="EMBL" id="JACHVA010000101">
    <property type="protein sequence ID" value="MBC2602553.1"/>
    <property type="molecule type" value="Genomic_DNA"/>
</dbReference>
<keyword evidence="1 6" id="KW-0597">Phosphoprotein</keyword>
<dbReference type="Gene3D" id="6.10.250.690">
    <property type="match status" value="1"/>
</dbReference>
<proteinExistence type="predicted"/>
<keyword evidence="5" id="KW-0804">Transcription</keyword>
<dbReference type="Gene3D" id="3.40.50.2300">
    <property type="match status" value="1"/>
</dbReference>
<evidence type="ECO:0000256" key="2">
    <source>
        <dbReference type="ARBA" id="ARBA00023012"/>
    </source>
</evidence>
<dbReference type="InterPro" id="IPR036388">
    <property type="entry name" value="WH-like_DNA-bd_sf"/>
</dbReference>
<dbReference type="PANTHER" id="PTHR48111">
    <property type="entry name" value="REGULATOR OF RPOS"/>
    <property type="match status" value="1"/>
</dbReference>
<keyword evidence="3" id="KW-0805">Transcription regulation</keyword>
<dbReference type="PROSITE" id="PS51755">
    <property type="entry name" value="OMPR_PHOB"/>
    <property type="match status" value="1"/>
</dbReference>
<dbReference type="RefSeq" id="WP_185693221.1">
    <property type="nucleotide sequence ID" value="NZ_JACHVA010000101.1"/>
</dbReference>
<evidence type="ECO:0000256" key="3">
    <source>
        <dbReference type="ARBA" id="ARBA00023015"/>
    </source>
</evidence>
<evidence type="ECO:0000256" key="4">
    <source>
        <dbReference type="ARBA" id="ARBA00023125"/>
    </source>
</evidence>
<dbReference type="InterPro" id="IPR001867">
    <property type="entry name" value="OmpR/PhoB-type_DNA-bd"/>
</dbReference>
<dbReference type="Proteomes" id="UP000525652">
    <property type="component" value="Unassembled WGS sequence"/>
</dbReference>
<evidence type="ECO:0000259" key="9">
    <source>
        <dbReference type="PROSITE" id="PS51755"/>
    </source>
</evidence>
<evidence type="ECO:0000313" key="11">
    <source>
        <dbReference type="Proteomes" id="UP000525652"/>
    </source>
</evidence>
<accession>A0A7X1E506</accession>
<feature type="domain" description="OmpR/PhoB-type" evidence="9">
    <location>
        <begin position="123"/>
        <end position="216"/>
    </location>
</feature>
<dbReference type="CDD" id="cd00383">
    <property type="entry name" value="trans_reg_C"/>
    <property type="match status" value="1"/>
</dbReference>
<dbReference type="FunFam" id="3.40.50.2300:FF:000001">
    <property type="entry name" value="DNA-binding response regulator PhoB"/>
    <property type="match status" value="1"/>
</dbReference>
<name>A0A7X1E506_9BACT</name>
<dbReference type="GO" id="GO:0005829">
    <property type="term" value="C:cytosol"/>
    <property type="evidence" value="ECO:0007669"/>
    <property type="project" value="TreeGrafter"/>
</dbReference>
<sequence>MRVLIVEDDAALCRSLAATLRDEAIAVDMANDGEEGWIRAREEIYDAVLLDVMMPKLDGWEVLSRLRQESKVPVLMLTARDTIPDRVKGLDSGADDYLTKPFDNSELLARLRALIRRSAGSSQAVLTVGALQVDTARRQVTRNGVGVDLTAREYSLLEYLLLNRGKVLSRTLLYERLFDENDDSLSNLLDVHVSNLRKKLGAELITTRRGHGYIIE</sequence>
<dbReference type="Pfam" id="PF00072">
    <property type="entry name" value="Response_reg"/>
    <property type="match status" value="1"/>
</dbReference>
<dbReference type="AlphaFoldDB" id="A0A7X1E506"/>
<dbReference type="Gene3D" id="1.10.10.10">
    <property type="entry name" value="Winged helix-like DNA-binding domain superfamily/Winged helix DNA-binding domain"/>
    <property type="match status" value="1"/>
</dbReference>
<evidence type="ECO:0000256" key="6">
    <source>
        <dbReference type="PROSITE-ProRule" id="PRU00169"/>
    </source>
</evidence>
<evidence type="ECO:0000256" key="1">
    <source>
        <dbReference type="ARBA" id="ARBA00022553"/>
    </source>
</evidence>
<dbReference type="InterPro" id="IPR011006">
    <property type="entry name" value="CheY-like_superfamily"/>
</dbReference>
<feature type="DNA-binding region" description="OmpR/PhoB-type" evidence="7">
    <location>
        <begin position="123"/>
        <end position="216"/>
    </location>
</feature>
<evidence type="ECO:0000256" key="5">
    <source>
        <dbReference type="ARBA" id="ARBA00023163"/>
    </source>
</evidence>
<dbReference type="GO" id="GO:0000156">
    <property type="term" value="F:phosphorelay response regulator activity"/>
    <property type="evidence" value="ECO:0007669"/>
    <property type="project" value="TreeGrafter"/>
</dbReference>
<dbReference type="SMART" id="SM00862">
    <property type="entry name" value="Trans_reg_C"/>
    <property type="match status" value="1"/>
</dbReference>
<gene>
    <name evidence="10" type="ORF">H5P30_12280</name>
</gene>
<reference evidence="10 11" key="1">
    <citation type="submission" date="2020-07" db="EMBL/GenBank/DDBJ databases">
        <authorList>
            <person name="Feng X."/>
        </authorList>
    </citation>
    <scope>NUCLEOTIDE SEQUENCE [LARGE SCALE GENOMIC DNA]</scope>
    <source>
        <strain evidence="10 11">JCM14086</strain>
    </source>
</reference>
<dbReference type="InterPro" id="IPR039420">
    <property type="entry name" value="WalR-like"/>
</dbReference>
<dbReference type="GO" id="GO:0006355">
    <property type="term" value="P:regulation of DNA-templated transcription"/>
    <property type="evidence" value="ECO:0007669"/>
    <property type="project" value="InterPro"/>
</dbReference>
<protein>
    <submittedName>
        <fullName evidence="10">Response regulator transcription factor</fullName>
    </submittedName>
</protein>
<dbReference type="InterPro" id="IPR001789">
    <property type="entry name" value="Sig_transdc_resp-reg_receiver"/>
</dbReference>
<dbReference type="Pfam" id="PF00486">
    <property type="entry name" value="Trans_reg_C"/>
    <property type="match status" value="1"/>
</dbReference>
<comment type="caution">
    <text evidence="10">The sequence shown here is derived from an EMBL/GenBank/DDBJ whole genome shotgun (WGS) entry which is preliminary data.</text>
</comment>
<dbReference type="SUPFAM" id="SSF52172">
    <property type="entry name" value="CheY-like"/>
    <property type="match status" value="1"/>
</dbReference>
<dbReference type="PANTHER" id="PTHR48111:SF1">
    <property type="entry name" value="TWO-COMPONENT RESPONSE REGULATOR ORR33"/>
    <property type="match status" value="1"/>
</dbReference>
<keyword evidence="11" id="KW-1185">Reference proteome</keyword>
<dbReference type="GO" id="GO:0000976">
    <property type="term" value="F:transcription cis-regulatory region binding"/>
    <property type="evidence" value="ECO:0007669"/>
    <property type="project" value="TreeGrafter"/>
</dbReference>
<keyword evidence="4 7" id="KW-0238">DNA-binding</keyword>
<feature type="domain" description="Response regulatory" evidence="8">
    <location>
        <begin position="2"/>
        <end position="115"/>
    </location>
</feature>
<feature type="modified residue" description="4-aspartylphosphate" evidence="6">
    <location>
        <position position="51"/>
    </location>
</feature>
<dbReference type="SMART" id="SM00448">
    <property type="entry name" value="REC"/>
    <property type="match status" value="1"/>
</dbReference>
<evidence type="ECO:0000259" key="8">
    <source>
        <dbReference type="PROSITE" id="PS50110"/>
    </source>
</evidence>